<dbReference type="InterPro" id="IPR001296">
    <property type="entry name" value="Glyco_trans_1"/>
</dbReference>
<dbReference type="InterPro" id="IPR050194">
    <property type="entry name" value="Glycosyltransferase_grp1"/>
</dbReference>
<feature type="domain" description="Glycosyl transferase family 1" evidence="1">
    <location>
        <begin position="229"/>
        <end position="392"/>
    </location>
</feature>
<evidence type="ECO:0000313" key="4">
    <source>
        <dbReference type="Proteomes" id="UP001436297"/>
    </source>
</evidence>
<dbReference type="PANTHER" id="PTHR45947:SF3">
    <property type="entry name" value="SULFOQUINOVOSYL TRANSFERASE SQD2"/>
    <property type="match status" value="1"/>
</dbReference>
<accession>A0ABZ3EFQ9</accession>
<evidence type="ECO:0000313" key="3">
    <source>
        <dbReference type="EMBL" id="XAF71338.1"/>
    </source>
</evidence>
<dbReference type="InterPro" id="IPR028098">
    <property type="entry name" value="Glyco_trans_4-like_N"/>
</dbReference>
<dbReference type="EMBL" id="CP128355">
    <property type="protein sequence ID" value="XAF71338.1"/>
    <property type="molecule type" value="Genomic_DNA"/>
</dbReference>
<dbReference type="RefSeq" id="WP_342610537.1">
    <property type="nucleotide sequence ID" value="NZ_CP128355.1"/>
</dbReference>
<dbReference type="CDD" id="cd03794">
    <property type="entry name" value="GT4_WbuB-like"/>
    <property type="match status" value="1"/>
</dbReference>
<organism evidence="3 4">
    <name type="scientific">Staphylococcus hsinchuensis</name>
    <dbReference type="NCBI Taxonomy" id="3051183"/>
    <lineage>
        <taxon>Bacteria</taxon>
        <taxon>Bacillati</taxon>
        <taxon>Bacillota</taxon>
        <taxon>Bacilli</taxon>
        <taxon>Bacillales</taxon>
        <taxon>Staphylococcaceae</taxon>
        <taxon>Staphylococcus</taxon>
    </lineage>
</organism>
<name>A0ABZ3EFQ9_9STAP</name>
<dbReference type="PANTHER" id="PTHR45947">
    <property type="entry name" value="SULFOQUINOVOSYL TRANSFERASE SQD2"/>
    <property type="match status" value="1"/>
</dbReference>
<dbReference type="Gene3D" id="3.40.50.2000">
    <property type="entry name" value="Glycogen Phosphorylase B"/>
    <property type="match status" value="2"/>
</dbReference>
<proteinExistence type="predicted"/>
<evidence type="ECO:0000259" key="2">
    <source>
        <dbReference type="Pfam" id="PF13439"/>
    </source>
</evidence>
<dbReference type="SUPFAM" id="SSF53756">
    <property type="entry name" value="UDP-Glycosyltransferase/glycogen phosphorylase"/>
    <property type="match status" value="1"/>
</dbReference>
<dbReference type="Pfam" id="PF13439">
    <property type="entry name" value="Glyco_transf_4"/>
    <property type="match status" value="1"/>
</dbReference>
<dbReference type="Proteomes" id="UP001436297">
    <property type="component" value="Chromosome"/>
</dbReference>
<protein>
    <submittedName>
        <fullName evidence="3">Glycosyltransferase family 4 protein</fullName>
    </submittedName>
</protein>
<gene>
    <name evidence="3" type="ORF">QQM35_04380</name>
</gene>
<keyword evidence="4" id="KW-1185">Reference proteome</keyword>
<feature type="domain" description="Glycosyltransferase subfamily 4-like N-terminal" evidence="2">
    <location>
        <begin position="26"/>
        <end position="211"/>
    </location>
</feature>
<evidence type="ECO:0000259" key="1">
    <source>
        <dbReference type="Pfam" id="PF00534"/>
    </source>
</evidence>
<reference evidence="3 4" key="1">
    <citation type="journal article" date="2024" name="Pathogens">
        <title>Staphylococcus hsinchuensis sp. nov., Isolated from Soymilk.</title>
        <authorList>
            <person name="Wang Y.T."/>
            <person name="Lin Y.C."/>
            <person name="Hsieh Y.H."/>
            <person name="Lin Y.T."/>
            <person name="Hamada M."/>
            <person name="Chen C.C."/>
            <person name="Liou J.S."/>
            <person name="Lee A.Y."/>
            <person name="Zhang W.L."/>
            <person name="Chen Y.T."/>
            <person name="Huang C.H."/>
        </authorList>
    </citation>
    <scope>NUCLEOTIDE SEQUENCE [LARGE SCALE GENOMIC DNA]</scope>
    <source>
        <strain evidence="3 4">H164</strain>
    </source>
</reference>
<dbReference type="Pfam" id="PF00534">
    <property type="entry name" value="Glycos_transf_1"/>
    <property type="match status" value="1"/>
</dbReference>
<sequence>MKKVWILNHYATDNYFNEGGRHYWFSQNLKNNGYDVSIFCANTRHNSKDVISLNGGKYIRKIKNDIPFIFVKSSLYEKNNYKRIINILTFSKNLLNLSNEFVSKYGKPDIIVASSVHPLTLMVGLRIAKKLNIPCIVEIRDLWPESIVAYGILSEKNILSKLMYKCEKIIYQKADAIIMTWEGGKDYIKNKGWFNKINKNKIYHISNGVVLSDFDYNSQNFFVNKNLEYDIKAFVYTGSIRKVNNIEVLVEAADLIQNKYKKSDIKILIYGNGDKREYLIDKVQKLGLTNIEFKGSVPKKYIPSILKQSYANILHNKSTQLNKYGQSQNKLFEYLAAGKPILQTYQTGYSVIDRFNAGVCLDKQTPDMIANAIIEMSNNERKSFEQGENARSAAHEFDFEKLTSKLIKVIENEEV</sequence>